<dbReference type="EMBL" id="SLXD01000004">
    <property type="protein sequence ID" value="TCP03319.1"/>
    <property type="molecule type" value="Genomic_DNA"/>
</dbReference>
<dbReference type="AlphaFoldDB" id="A0A4R2M7Q3"/>
<dbReference type="Gene3D" id="1.20.120.20">
    <property type="entry name" value="Apolipoprotein"/>
    <property type="match status" value="2"/>
</dbReference>
<dbReference type="GO" id="GO:0006310">
    <property type="term" value="P:DNA recombination"/>
    <property type="evidence" value="ECO:0007669"/>
    <property type="project" value="UniProtKB-KW"/>
</dbReference>
<comment type="function">
    <text evidence="1">Involved in DNA recombination.</text>
</comment>
<evidence type="ECO:0000313" key="5">
    <source>
        <dbReference type="EMBL" id="TCP03319.1"/>
    </source>
</evidence>
<reference evidence="5 6" key="1">
    <citation type="submission" date="2019-03" db="EMBL/GenBank/DDBJ databases">
        <title>Genomic Encyclopedia of Type Strains, Phase IV (KMG-IV): sequencing the most valuable type-strain genomes for metagenomic binning, comparative biology and taxonomic classification.</title>
        <authorList>
            <person name="Goeker M."/>
        </authorList>
    </citation>
    <scope>NUCLEOTIDE SEQUENCE [LARGE SCALE GENOMIC DNA]</scope>
    <source>
        <strain evidence="5 6">DSM 1709</strain>
    </source>
</reference>
<name>A0A4R2M7Q3_RUBGE</name>
<evidence type="ECO:0000256" key="4">
    <source>
        <dbReference type="ARBA" id="ARBA00023172"/>
    </source>
</evidence>
<keyword evidence="4" id="KW-0233">DNA recombination</keyword>
<evidence type="ECO:0000256" key="2">
    <source>
        <dbReference type="ARBA" id="ARBA00009840"/>
    </source>
</evidence>
<dbReference type="Proteomes" id="UP000295106">
    <property type="component" value="Unassembled WGS sequence"/>
</dbReference>
<protein>
    <submittedName>
        <fullName evidence="5">DNA recombination protein RmuC</fullName>
    </submittedName>
</protein>
<dbReference type="PANTHER" id="PTHR30563:SF0">
    <property type="entry name" value="DNA RECOMBINATION PROTEIN RMUC"/>
    <property type="match status" value="1"/>
</dbReference>
<proteinExistence type="inferred from homology"/>
<sequence length="807" mass="87750">MTETQFFVLLALGAGLLLLQLIVLLRKVKLETPPELAARLSLLEQASQGLVQTVSRSEGGMQRIEQQLRAFTETTGDSLSAARKAIDEQLERSVAEARSGRGELSQSFQSFEGRLAQQITSLAGNVDARLSALQTTTSESLEANRKVVDEKLGQSLEEARSGRVELTNAFGAFESKLEQRFATFDQALGGRFDALQAALTDRLDASSKALLDLLTQAQTDAALARAETTQALTGFRTEMATHLATVSQETVMSREALAASAAAFEQRIQERFEALTNATRGTLDSLKADVLNQLGVMSTAMKEQMDLNGTQVEQRFAAFGTELGTRFEALQAALNDRLEASSKALLDLLSQAQTDAAHARAETAQALTGFRTEMATHLATVSQETVKSREALAASAAAFEERIQERFEALTVATRGTLDSLKADVLSQLGVMSTAMKEQLDGNGNQVRNQFATLQDAVAQQLGAMAQGSQTNSEQLRSALNERLAAIQKDNTEKLEEMRRTVDEKLHATLEQRLGDSFKLVSERLEQVHTGLGEMKNLAGSVGDLKRVMTNVRNRGTWGEVQLGAIIESLLTAEQFARNVKTVPGSNDLVEYAVKMPGRSDDAPVWLPMDSKYPVEHYQRLLDAHETMEKTVIQQAMGAFESSIRAEAKKIASKYVSPPHTTDFAILFLPTEGLFAEVARIPGLVEALQNEHRVVVAGPTTLAAMLNSLRLGFRTLAIEKRSSEVWGILGSVKTEFRKFGDIVESTKKSIDAAAKKFDEVGVRTRAVERKLRDVQELPAVERAPALTAGDLLPLEEDGATSGVALPG</sequence>
<dbReference type="InterPro" id="IPR003798">
    <property type="entry name" value="DNA_recombination_RmuC"/>
</dbReference>
<keyword evidence="3" id="KW-0175">Coiled coil</keyword>
<accession>A0A4R2M7Q3</accession>
<dbReference type="PANTHER" id="PTHR30563">
    <property type="entry name" value="DNA RECOMBINATION PROTEIN RMUC"/>
    <property type="match status" value="1"/>
</dbReference>
<evidence type="ECO:0000256" key="3">
    <source>
        <dbReference type="ARBA" id="ARBA00023054"/>
    </source>
</evidence>
<comment type="caution">
    <text evidence="5">The sequence shown here is derived from an EMBL/GenBank/DDBJ whole genome shotgun (WGS) entry which is preliminary data.</text>
</comment>
<dbReference type="SUPFAM" id="SSF58113">
    <property type="entry name" value="Apolipoprotein A-I"/>
    <property type="match status" value="2"/>
</dbReference>
<comment type="similarity">
    <text evidence="2">Belongs to the RmuC family.</text>
</comment>
<evidence type="ECO:0000313" key="6">
    <source>
        <dbReference type="Proteomes" id="UP000295106"/>
    </source>
</evidence>
<evidence type="ECO:0000256" key="1">
    <source>
        <dbReference type="ARBA" id="ARBA00003416"/>
    </source>
</evidence>
<organism evidence="5 6">
    <name type="scientific">Rubrivivax gelatinosus</name>
    <name type="common">Rhodocyclus gelatinosus</name>
    <name type="synonym">Rhodopseudomonas gelatinosa</name>
    <dbReference type="NCBI Taxonomy" id="28068"/>
    <lineage>
        <taxon>Bacteria</taxon>
        <taxon>Pseudomonadati</taxon>
        <taxon>Pseudomonadota</taxon>
        <taxon>Betaproteobacteria</taxon>
        <taxon>Burkholderiales</taxon>
        <taxon>Sphaerotilaceae</taxon>
        <taxon>Rubrivivax</taxon>
    </lineage>
</organism>
<dbReference type="Pfam" id="PF02646">
    <property type="entry name" value="RmuC"/>
    <property type="match status" value="1"/>
</dbReference>
<gene>
    <name evidence="5" type="ORF">EV684_10437</name>
</gene>